<dbReference type="EMBL" id="JANEYF010001123">
    <property type="protein sequence ID" value="KAJ8965932.1"/>
    <property type="molecule type" value="Genomic_DNA"/>
</dbReference>
<dbReference type="Gene3D" id="3.40.50.720">
    <property type="entry name" value="NAD(P)-binding Rossmann-like Domain"/>
    <property type="match status" value="1"/>
</dbReference>
<name>A0AAV8ZLV0_9CUCU</name>
<sequence length="74" mass="8443">MCFNNLSTKMNILKREISYKLNFGIHIRNGSYESTRPNLILKKESKVICQGFTGNTGTLHSKLCIEYGTKMVEV</sequence>
<dbReference type="SUPFAM" id="SSF51735">
    <property type="entry name" value="NAD(P)-binding Rossmann-fold domains"/>
    <property type="match status" value="1"/>
</dbReference>
<comment type="caution">
    <text evidence="1">The sequence shown here is derived from an EMBL/GenBank/DDBJ whole genome shotgun (WGS) entry which is preliminary data.</text>
</comment>
<reference evidence="1" key="1">
    <citation type="journal article" date="2023" name="Insect Mol. Biol.">
        <title>Genome sequencing provides insights into the evolution of gene families encoding plant cell wall-degrading enzymes in longhorned beetles.</title>
        <authorList>
            <person name="Shin N.R."/>
            <person name="Okamura Y."/>
            <person name="Kirsch R."/>
            <person name="Pauchet Y."/>
        </authorList>
    </citation>
    <scope>NUCLEOTIDE SEQUENCE</scope>
    <source>
        <strain evidence="1">RBIC_L_NR</strain>
    </source>
</reference>
<dbReference type="PANTHER" id="PTHR11117:SF2">
    <property type="entry name" value="SUCCINATE--COA LIGASE [ADP_GDP-FORMING] SUBUNIT ALPHA, MITOCHONDRIAL"/>
    <property type="match status" value="1"/>
</dbReference>
<organism evidence="1 2">
    <name type="scientific">Rhamnusium bicolor</name>
    <dbReference type="NCBI Taxonomy" id="1586634"/>
    <lineage>
        <taxon>Eukaryota</taxon>
        <taxon>Metazoa</taxon>
        <taxon>Ecdysozoa</taxon>
        <taxon>Arthropoda</taxon>
        <taxon>Hexapoda</taxon>
        <taxon>Insecta</taxon>
        <taxon>Pterygota</taxon>
        <taxon>Neoptera</taxon>
        <taxon>Endopterygota</taxon>
        <taxon>Coleoptera</taxon>
        <taxon>Polyphaga</taxon>
        <taxon>Cucujiformia</taxon>
        <taxon>Chrysomeloidea</taxon>
        <taxon>Cerambycidae</taxon>
        <taxon>Lepturinae</taxon>
        <taxon>Rhagiini</taxon>
        <taxon>Rhamnusium</taxon>
    </lineage>
</organism>
<protein>
    <submittedName>
        <fullName evidence="1">Uncharacterized protein</fullName>
    </submittedName>
</protein>
<proteinExistence type="predicted"/>
<dbReference type="Proteomes" id="UP001162156">
    <property type="component" value="Unassembled WGS sequence"/>
</dbReference>
<dbReference type="InterPro" id="IPR036291">
    <property type="entry name" value="NAD(P)-bd_dom_sf"/>
</dbReference>
<accession>A0AAV8ZLV0</accession>
<dbReference type="GO" id="GO:0004775">
    <property type="term" value="F:succinate-CoA ligase (ADP-forming) activity"/>
    <property type="evidence" value="ECO:0007669"/>
    <property type="project" value="TreeGrafter"/>
</dbReference>
<dbReference type="GO" id="GO:0009361">
    <property type="term" value="C:succinate-CoA ligase complex (ADP-forming)"/>
    <property type="evidence" value="ECO:0007669"/>
    <property type="project" value="TreeGrafter"/>
</dbReference>
<evidence type="ECO:0000313" key="1">
    <source>
        <dbReference type="EMBL" id="KAJ8965932.1"/>
    </source>
</evidence>
<keyword evidence="2" id="KW-1185">Reference proteome</keyword>
<evidence type="ECO:0000313" key="2">
    <source>
        <dbReference type="Proteomes" id="UP001162156"/>
    </source>
</evidence>
<dbReference type="GO" id="GO:0004776">
    <property type="term" value="F:succinate-CoA ligase (GDP-forming) activity"/>
    <property type="evidence" value="ECO:0007669"/>
    <property type="project" value="TreeGrafter"/>
</dbReference>
<dbReference type="GO" id="GO:0006099">
    <property type="term" value="P:tricarboxylic acid cycle"/>
    <property type="evidence" value="ECO:0007669"/>
    <property type="project" value="TreeGrafter"/>
</dbReference>
<gene>
    <name evidence="1" type="ORF">NQ314_003834</name>
</gene>
<dbReference type="PANTHER" id="PTHR11117">
    <property type="entry name" value="SUCCINYL-COA LIGASE SUBUNIT ALPHA"/>
    <property type="match status" value="1"/>
</dbReference>
<dbReference type="GO" id="GO:0005739">
    <property type="term" value="C:mitochondrion"/>
    <property type="evidence" value="ECO:0007669"/>
    <property type="project" value="TreeGrafter"/>
</dbReference>
<dbReference type="AlphaFoldDB" id="A0AAV8ZLV0"/>